<comment type="caution">
    <text evidence="4">The sequence shown here is derived from an EMBL/GenBank/DDBJ whole genome shotgun (WGS) entry which is preliminary data.</text>
</comment>
<dbReference type="Pfam" id="PF00135">
    <property type="entry name" value="COesterase"/>
    <property type="match status" value="1"/>
</dbReference>
<dbReference type="Gene3D" id="3.40.50.1820">
    <property type="entry name" value="alpha/beta hydrolase"/>
    <property type="match status" value="1"/>
</dbReference>
<dbReference type="PANTHER" id="PTHR11559">
    <property type="entry name" value="CARBOXYLESTERASE"/>
    <property type="match status" value="1"/>
</dbReference>
<name>A0AAN7ZEV3_9COLE</name>
<dbReference type="InterPro" id="IPR019819">
    <property type="entry name" value="Carboxylesterase_B_CS"/>
</dbReference>
<feature type="domain" description="Carboxylesterase type B" evidence="3">
    <location>
        <begin position="24"/>
        <end position="543"/>
    </location>
</feature>
<evidence type="ECO:0000256" key="2">
    <source>
        <dbReference type="SAM" id="SignalP"/>
    </source>
</evidence>
<dbReference type="Proteomes" id="UP001329430">
    <property type="component" value="Chromosome 7"/>
</dbReference>
<keyword evidence="2" id="KW-0732">Signal</keyword>
<feature type="signal peptide" evidence="2">
    <location>
        <begin position="1"/>
        <end position="19"/>
    </location>
</feature>
<protein>
    <recommendedName>
        <fullName evidence="3">Carboxylesterase type B domain-containing protein</fullName>
    </recommendedName>
</protein>
<dbReference type="SUPFAM" id="SSF53474">
    <property type="entry name" value="alpha/beta-Hydrolases"/>
    <property type="match status" value="1"/>
</dbReference>
<gene>
    <name evidence="4" type="ORF">RI129_009409</name>
</gene>
<dbReference type="AlphaFoldDB" id="A0AAN7ZEV3"/>
<reference evidence="4 5" key="1">
    <citation type="journal article" date="2024" name="Insects">
        <title>An Improved Chromosome-Level Genome Assembly of the Firefly Pyrocoelia pectoralis.</title>
        <authorList>
            <person name="Fu X."/>
            <person name="Meyer-Rochow V.B."/>
            <person name="Ballantyne L."/>
            <person name="Zhu X."/>
        </authorList>
    </citation>
    <scope>NUCLEOTIDE SEQUENCE [LARGE SCALE GENOMIC DNA]</scope>
    <source>
        <strain evidence="4">XCY_ONT2</strain>
    </source>
</reference>
<feature type="chain" id="PRO_5042814375" description="Carboxylesterase type B domain-containing protein" evidence="2">
    <location>
        <begin position="20"/>
        <end position="559"/>
    </location>
</feature>
<dbReference type="EMBL" id="JAVRBK010000007">
    <property type="protein sequence ID" value="KAK5640862.1"/>
    <property type="molecule type" value="Genomic_DNA"/>
</dbReference>
<evidence type="ECO:0000259" key="3">
    <source>
        <dbReference type="Pfam" id="PF00135"/>
    </source>
</evidence>
<keyword evidence="1" id="KW-0325">Glycoprotein</keyword>
<accession>A0AAN7ZEV3</accession>
<proteinExistence type="predicted"/>
<dbReference type="InterPro" id="IPR050309">
    <property type="entry name" value="Type-B_Carboxylest/Lipase"/>
</dbReference>
<dbReference type="InterPro" id="IPR002018">
    <property type="entry name" value="CarbesteraseB"/>
</dbReference>
<dbReference type="InterPro" id="IPR029058">
    <property type="entry name" value="AB_hydrolase_fold"/>
</dbReference>
<sequence length="559" mass="61812">MSKTSIITLVSSLIVSTLSKEHLPTVNIAQGTLQGGIGLTQNNGTYFYFTGIPYAAAPVGEYRFEPPVAASAWNGILNATRPHNVCPQFQSKYDKTKMIGNEDCLYLNIYTPRLTEYGPDLLPVMFFIEGEEFEFSNPNKAKYGPELLLNKDVVLVTVGYRLGALGFFLTAGPTVRGNMGLKDQAFALNWVKENIIHFGGNPKKTTVFGSGAGSASAHYHMISPLSRNLINGVITESGTAFNSWALTPIQVLGINCKVLSGFAGCSASATVTQMVNCLKLVNASDILSATAQFSGYGVDSIFKPVIEMALDGAFISKDPIKSVRTGEVANVPIIMGITTGSGVIDATNLLEDPETIQQWRDDFNEMASKKLYYGDTAIVSERPVISSKIKDFYFNKTEIGEASKDDVINMFTDGLFLEGIRSSLDLHIKYHNKPIYNYLFGYRGNVSYINKNNEVTFKDELLYLFKNTLDFPNYVPSAEDEEVSDLLTSLWVNFATYGDPTPSSNSSVKWRPAEKGRENYYYIKSGSEVEVDEGLFVQRAEFWRSLGLDSRRKDIRDNL</sequence>
<keyword evidence="5" id="KW-1185">Reference proteome</keyword>
<organism evidence="4 5">
    <name type="scientific">Pyrocoelia pectoralis</name>
    <dbReference type="NCBI Taxonomy" id="417401"/>
    <lineage>
        <taxon>Eukaryota</taxon>
        <taxon>Metazoa</taxon>
        <taxon>Ecdysozoa</taxon>
        <taxon>Arthropoda</taxon>
        <taxon>Hexapoda</taxon>
        <taxon>Insecta</taxon>
        <taxon>Pterygota</taxon>
        <taxon>Neoptera</taxon>
        <taxon>Endopterygota</taxon>
        <taxon>Coleoptera</taxon>
        <taxon>Polyphaga</taxon>
        <taxon>Elateriformia</taxon>
        <taxon>Elateroidea</taxon>
        <taxon>Lampyridae</taxon>
        <taxon>Lampyrinae</taxon>
        <taxon>Pyrocoelia</taxon>
    </lineage>
</organism>
<dbReference type="PROSITE" id="PS00941">
    <property type="entry name" value="CARBOXYLESTERASE_B_2"/>
    <property type="match status" value="1"/>
</dbReference>
<evidence type="ECO:0000313" key="4">
    <source>
        <dbReference type="EMBL" id="KAK5640862.1"/>
    </source>
</evidence>
<evidence type="ECO:0000313" key="5">
    <source>
        <dbReference type="Proteomes" id="UP001329430"/>
    </source>
</evidence>
<evidence type="ECO:0000256" key="1">
    <source>
        <dbReference type="ARBA" id="ARBA00023180"/>
    </source>
</evidence>